<protein>
    <recommendedName>
        <fullName evidence="1">Amidohydrolase-related domain-containing protein</fullName>
    </recommendedName>
</protein>
<dbReference type="PANTHER" id="PTHR43135">
    <property type="entry name" value="ALPHA-D-RIBOSE 1-METHYLPHOSPHONATE 5-TRIPHOSPHATE DIPHOSPHATASE"/>
    <property type="match status" value="1"/>
</dbReference>
<evidence type="ECO:0000313" key="2">
    <source>
        <dbReference type="EMBL" id="KAK3943828.1"/>
    </source>
</evidence>
<dbReference type="CDD" id="cd01299">
    <property type="entry name" value="Met_dep_hydrolase_A"/>
    <property type="match status" value="1"/>
</dbReference>
<dbReference type="InterPro" id="IPR057744">
    <property type="entry name" value="OTAase-like"/>
</dbReference>
<dbReference type="PANTHER" id="PTHR43135:SF3">
    <property type="entry name" value="ALPHA-D-RIBOSE 1-METHYLPHOSPHONATE 5-TRIPHOSPHATE DIPHOSPHATASE"/>
    <property type="match status" value="1"/>
</dbReference>
<dbReference type="AlphaFoldDB" id="A0AAN6NFH3"/>
<dbReference type="InterPro" id="IPR032466">
    <property type="entry name" value="Metal_Hydrolase"/>
</dbReference>
<feature type="domain" description="Amidohydrolase-related" evidence="1">
    <location>
        <begin position="74"/>
        <end position="439"/>
    </location>
</feature>
<dbReference type="SUPFAM" id="SSF51338">
    <property type="entry name" value="Composite domain of metallo-dependent hydrolases"/>
    <property type="match status" value="2"/>
</dbReference>
<name>A0AAN6NFH3_9PEZI</name>
<dbReference type="GO" id="GO:0016810">
    <property type="term" value="F:hydrolase activity, acting on carbon-nitrogen (but not peptide) bonds"/>
    <property type="evidence" value="ECO:0007669"/>
    <property type="project" value="InterPro"/>
</dbReference>
<keyword evidence="3" id="KW-1185">Reference proteome</keyword>
<dbReference type="Proteomes" id="UP001303473">
    <property type="component" value="Unassembled WGS sequence"/>
</dbReference>
<dbReference type="InterPro" id="IPR006680">
    <property type="entry name" value="Amidohydro-rel"/>
</dbReference>
<organism evidence="2 3">
    <name type="scientific">Diplogelasinospora grovesii</name>
    <dbReference type="NCBI Taxonomy" id="303347"/>
    <lineage>
        <taxon>Eukaryota</taxon>
        <taxon>Fungi</taxon>
        <taxon>Dikarya</taxon>
        <taxon>Ascomycota</taxon>
        <taxon>Pezizomycotina</taxon>
        <taxon>Sordariomycetes</taxon>
        <taxon>Sordariomycetidae</taxon>
        <taxon>Sordariales</taxon>
        <taxon>Diplogelasinosporaceae</taxon>
        <taxon>Diplogelasinospora</taxon>
    </lineage>
</organism>
<evidence type="ECO:0000259" key="1">
    <source>
        <dbReference type="Pfam" id="PF01979"/>
    </source>
</evidence>
<comment type="caution">
    <text evidence="2">The sequence shown here is derived from an EMBL/GenBank/DDBJ whole genome shotgun (WGS) entry which is preliminary data.</text>
</comment>
<dbReference type="InterPro" id="IPR051781">
    <property type="entry name" value="Metallo-dep_Hydrolase"/>
</dbReference>
<gene>
    <name evidence="2" type="ORF">QBC46DRAFT_446607</name>
</gene>
<dbReference type="SUPFAM" id="SSF51556">
    <property type="entry name" value="Metallo-dependent hydrolases"/>
    <property type="match status" value="1"/>
</dbReference>
<evidence type="ECO:0000313" key="3">
    <source>
        <dbReference type="Proteomes" id="UP001303473"/>
    </source>
</evidence>
<dbReference type="EMBL" id="MU853763">
    <property type="protein sequence ID" value="KAK3943828.1"/>
    <property type="molecule type" value="Genomic_DNA"/>
</dbReference>
<accession>A0AAN6NFH3</accession>
<dbReference type="Gene3D" id="2.30.40.10">
    <property type="entry name" value="Urease, subunit C, domain 1"/>
    <property type="match status" value="1"/>
</dbReference>
<dbReference type="Gene3D" id="3.20.20.140">
    <property type="entry name" value="Metal-dependent hydrolases"/>
    <property type="match status" value="1"/>
</dbReference>
<proteinExistence type="predicted"/>
<sequence length="443" mass="46507">MRIPLRQTTITTSADDAAATVFGITADVLIPGRGDPIKHGAVVVKDGTIEWVGSKNDIPSECYSDLKFSHHVPVLMPGMWDVHTHFAGSGVVTAGIQDSMRLFLPGSAALVGAVTVDDLRRTLMSGFTSIRELGGYAGDVSPAVEKGVIVGPNIYSALAILSITGGHGDTHGAPLQTVLDTCCPSGGGSAMGMVCDGVEGCTKAVRQVIRRGAKVIKICSTGGVLSMNDQPEDSQFSPAELRAIVEEAARSGRVVASHAIGKNGILAALDAGVKSIEHGMYLDEEVATKMKEKNAILVPTRHIVEGLAAGAEDLDPKSRAKMLRMLELSRSSLKLAIKLGVKIALGTDTFSSDRTHIIAHGTNAKELHWAVEAGMTPLQAIEMATATPPETLGSMAKKAGQLKVGYDADIIAISANPVEDIEVLTKPDNITHVWKGGKLFKSP</sequence>
<reference evidence="3" key="1">
    <citation type="journal article" date="2023" name="Mol. Phylogenet. Evol.">
        <title>Genome-scale phylogeny and comparative genomics of the fungal order Sordariales.</title>
        <authorList>
            <person name="Hensen N."/>
            <person name="Bonometti L."/>
            <person name="Westerberg I."/>
            <person name="Brannstrom I.O."/>
            <person name="Guillou S."/>
            <person name="Cros-Aarteil S."/>
            <person name="Calhoun S."/>
            <person name="Haridas S."/>
            <person name="Kuo A."/>
            <person name="Mondo S."/>
            <person name="Pangilinan J."/>
            <person name="Riley R."/>
            <person name="LaButti K."/>
            <person name="Andreopoulos B."/>
            <person name="Lipzen A."/>
            <person name="Chen C."/>
            <person name="Yan M."/>
            <person name="Daum C."/>
            <person name="Ng V."/>
            <person name="Clum A."/>
            <person name="Steindorff A."/>
            <person name="Ohm R.A."/>
            <person name="Martin F."/>
            <person name="Silar P."/>
            <person name="Natvig D.O."/>
            <person name="Lalanne C."/>
            <person name="Gautier V."/>
            <person name="Ament-Velasquez S.L."/>
            <person name="Kruys A."/>
            <person name="Hutchinson M.I."/>
            <person name="Powell A.J."/>
            <person name="Barry K."/>
            <person name="Miller A.N."/>
            <person name="Grigoriev I.V."/>
            <person name="Debuchy R."/>
            <person name="Gladieux P."/>
            <person name="Hiltunen Thoren M."/>
            <person name="Johannesson H."/>
        </authorList>
    </citation>
    <scope>NUCLEOTIDE SEQUENCE [LARGE SCALE GENOMIC DNA]</scope>
    <source>
        <strain evidence="3">CBS 340.73</strain>
    </source>
</reference>
<dbReference type="InterPro" id="IPR011059">
    <property type="entry name" value="Metal-dep_hydrolase_composite"/>
</dbReference>
<dbReference type="Pfam" id="PF01979">
    <property type="entry name" value="Amidohydro_1"/>
    <property type="match status" value="1"/>
</dbReference>